<keyword evidence="3" id="KW-1185">Reference proteome</keyword>
<dbReference type="OrthoDB" id="6195703at2"/>
<evidence type="ECO:0008006" key="4">
    <source>
        <dbReference type="Google" id="ProtNLM"/>
    </source>
</evidence>
<dbReference type="eggNOG" id="ENOG50333DG">
    <property type="taxonomic scope" value="Bacteria"/>
</dbReference>
<dbReference type="AlphaFoldDB" id="C1DPW0"/>
<evidence type="ECO:0000313" key="2">
    <source>
        <dbReference type="EMBL" id="ACO79531.1"/>
    </source>
</evidence>
<gene>
    <name evidence="2" type="ordered locus">Avin_33810</name>
</gene>
<feature type="signal peptide" evidence="1">
    <location>
        <begin position="1"/>
        <end position="23"/>
    </location>
</feature>
<dbReference type="EnsemblBacteria" id="ACO79531">
    <property type="protein sequence ID" value="ACO79531"/>
    <property type="gene ID" value="Avin_33810"/>
</dbReference>
<feature type="chain" id="PRO_5002908541" description="Secreted protein" evidence="1">
    <location>
        <begin position="24"/>
        <end position="266"/>
    </location>
</feature>
<dbReference type="Proteomes" id="UP000002424">
    <property type="component" value="Chromosome"/>
</dbReference>
<dbReference type="RefSeq" id="WP_012701911.1">
    <property type="nucleotide sequence ID" value="NC_012560.1"/>
</dbReference>
<organism evidence="2 3">
    <name type="scientific">Azotobacter vinelandii (strain DJ / ATCC BAA-1303)</name>
    <dbReference type="NCBI Taxonomy" id="322710"/>
    <lineage>
        <taxon>Bacteria</taxon>
        <taxon>Pseudomonadati</taxon>
        <taxon>Pseudomonadota</taxon>
        <taxon>Gammaproteobacteria</taxon>
        <taxon>Pseudomonadales</taxon>
        <taxon>Pseudomonadaceae</taxon>
        <taxon>Azotobacter</taxon>
    </lineage>
</organism>
<dbReference type="HOGENOM" id="CLU_1044464_0_0_6"/>
<evidence type="ECO:0000256" key="1">
    <source>
        <dbReference type="SAM" id="SignalP"/>
    </source>
</evidence>
<dbReference type="EMBL" id="CP001157">
    <property type="protein sequence ID" value="ACO79531.1"/>
    <property type="molecule type" value="Genomic_DNA"/>
</dbReference>
<dbReference type="GeneID" id="88186400"/>
<dbReference type="KEGG" id="avn:Avin_33810"/>
<keyword evidence="1" id="KW-0732">Signal</keyword>
<reference evidence="2 3" key="1">
    <citation type="journal article" date="2009" name="J. Bacteriol.">
        <title>Genome sequence of Azotobacter vinelandii, an obligate aerobe specialized to support diverse anaerobic metabolic processes.</title>
        <authorList>
            <person name="Setubal J.C."/>
            <person name="dos Santos P."/>
            <person name="Goldman B.S."/>
            <person name="Ertesvag H."/>
            <person name="Espin G."/>
            <person name="Rubio L.M."/>
            <person name="Valla S."/>
            <person name="Almeida N.F."/>
            <person name="Balasubramanian D."/>
            <person name="Cromes L."/>
            <person name="Curatti L."/>
            <person name="Du Z."/>
            <person name="Godsy E."/>
            <person name="Goodner B."/>
            <person name="Hellner-Burris K."/>
            <person name="Hernandez J.A."/>
            <person name="Houmiel K."/>
            <person name="Imperial J."/>
            <person name="Kennedy C."/>
            <person name="Larson T.J."/>
            <person name="Latreille P."/>
            <person name="Ligon L.S."/>
            <person name="Lu J."/>
            <person name="Maerk M."/>
            <person name="Miller N.M."/>
            <person name="Norton S."/>
            <person name="O'Carroll I.P."/>
            <person name="Paulsen I."/>
            <person name="Raulfs E.C."/>
            <person name="Roemer R."/>
            <person name="Rosser J."/>
            <person name="Segura D."/>
            <person name="Slater S."/>
            <person name="Stricklin S.L."/>
            <person name="Studholme D.J."/>
            <person name="Sun J."/>
            <person name="Viana C.J."/>
            <person name="Wallin E."/>
            <person name="Wang B."/>
            <person name="Wheeler C."/>
            <person name="Zhu H."/>
            <person name="Dean D.R."/>
            <person name="Dixon R."/>
            <person name="Wood D."/>
        </authorList>
    </citation>
    <scope>NUCLEOTIDE SEQUENCE [LARGE SCALE GENOMIC DNA]</scope>
    <source>
        <strain evidence="3">DJ / ATCC BAA-1303</strain>
    </source>
</reference>
<name>C1DPW0_AZOVD</name>
<evidence type="ECO:0000313" key="3">
    <source>
        <dbReference type="Proteomes" id="UP000002424"/>
    </source>
</evidence>
<protein>
    <recommendedName>
        <fullName evidence="4">Secreted protein</fullName>
    </recommendedName>
</protein>
<accession>C1DPW0</accession>
<sequence length="266" mass="30043">MKPKSAFFLLFAGSLLLPLAGHAHEPGGESQTPSLTADTAAASVCADDCNVPALDLTEPLPELAASYVTSRAVEADSHSHDHPPAGEAEWRFFRENDRVDLENLGARTGERWQRDGRTQFFFKVFHEDRRSIEYRMDDLKMIDAALSWQQHTLLIDPQVLQGLALQEAGWRDGYPYRRYSGMAGGEKLDVLWRVDLKLPVVLERERAGYRERTVLKAVHPLADSPWPRPDQSGYEVIDFADIGDRERDPFVMRIQAQLPGVSAHRH</sequence>
<proteinExistence type="predicted"/>